<sequence>MNQVTINRTPDLIAAEINNIKNQTRKIVLYNSIEIGRRLTEAKTLISHGEWGKWLEESVDYSQSTANNLMRIFQEYGADQISLLGEAKSQAFGNLSYSQAVALLGVPKEEREQFIEENEVENMSTRELQRAIKEKEQAIKEKQELELKLETTKKEVETKHQLYETVSKSYNRLEETNKEHYQRAENLHIELELTKKKLQEAEASGDSEEVEELEASLKKTQEELNDYKRKIEELEKQLQEKPVEVNAETIVEKIPEEIEKELNELRKKASQSNESSKTKVEFSVHFKVLVKDFNDLLDSLEEIRASEGQEDFEKHKNAVIKLMDKMKENL</sequence>
<evidence type="ECO:0008006" key="4">
    <source>
        <dbReference type="Google" id="ProtNLM"/>
    </source>
</evidence>
<dbReference type="Pfam" id="PF11300">
    <property type="entry name" value="DUF3102"/>
    <property type="match status" value="1"/>
</dbReference>
<keyword evidence="1" id="KW-0175">Coiled coil</keyword>
<reference evidence="2 3" key="1">
    <citation type="submission" date="2017-06" db="EMBL/GenBank/DDBJ databases">
        <authorList>
            <person name="Kim H.J."/>
            <person name="Triplett B.A."/>
        </authorList>
    </citation>
    <scope>NUCLEOTIDE SEQUENCE [LARGE SCALE GENOMIC DNA]</scope>
    <source>
        <strain evidence="2 3">SCA</strain>
    </source>
</reference>
<evidence type="ECO:0000313" key="3">
    <source>
        <dbReference type="Proteomes" id="UP000198304"/>
    </source>
</evidence>
<accession>A0A238ZQG9</accession>
<dbReference type="RefSeq" id="WP_089280842.1">
    <property type="nucleotide sequence ID" value="NZ_FZOJ01000001.1"/>
</dbReference>
<keyword evidence="3" id="KW-1185">Reference proteome</keyword>
<organism evidence="2 3">
    <name type="scientific">Anaerovirgula multivorans</name>
    <dbReference type="NCBI Taxonomy" id="312168"/>
    <lineage>
        <taxon>Bacteria</taxon>
        <taxon>Bacillati</taxon>
        <taxon>Bacillota</taxon>
        <taxon>Clostridia</taxon>
        <taxon>Peptostreptococcales</taxon>
        <taxon>Natronincolaceae</taxon>
        <taxon>Anaerovirgula</taxon>
    </lineage>
</organism>
<gene>
    <name evidence="2" type="ORF">SAMN05446037_100141</name>
</gene>
<protein>
    <recommendedName>
        <fullName evidence="4">DUF3102 domain-containing protein</fullName>
    </recommendedName>
</protein>
<dbReference type="OrthoDB" id="1690026at2"/>
<evidence type="ECO:0000313" key="2">
    <source>
        <dbReference type="EMBL" id="SNR85647.1"/>
    </source>
</evidence>
<dbReference type="EMBL" id="FZOJ01000001">
    <property type="protein sequence ID" value="SNR85647.1"/>
    <property type="molecule type" value="Genomic_DNA"/>
</dbReference>
<name>A0A238ZQG9_9FIRM</name>
<evidence type="ECO:0000256" key="1">
    <source>
        <dbReference type="SAM" id="Coils"/>
    </source>
</evidence>
<dbReference type="AlphaFoldDB" id="A0A238ZQG9"/>
<dbReference type="Proteomes" id="UP000198304">
    <property type="component" value="Unassembled WGS sequence"/>
</dbReference>
<dbReference type="InterPro" id="IPR021451">
    <property type="entry name" value="DUF3102"/>
</dbReference>
<proteinExistence type="predicted"/>
<feature type="coiled-coil region" evidence="1">
    <location>
        <begin position="125"/>
        <end position="244"/>
    </location>
</feature>